<dbReference type="EMBL" id="AP022853">
    <property type="protein sequence ID" value="BCB26662.1"/>
    <property type="molecule type" value="Genomic_DNA"/>
</dbReference>
<evidence type="ECO:0000256" key="2">
    <source>
        <dbReference type="RuleBase" id="RU362097"/>
    </source>
</evidence>
<gene>
    <name evidence="3" type="ORF">SKTS_15480</name>
</gene>
<keyword evidence="4" id="KW-1185">Reference proteome</keyword>
<dbReference type="NCBIfam" id="TIGR01845">
    <property type="entry name" value="outer_NodT"/>
    <property type="match status" value="1"/>
</dbReference>
<keyword evidence="2" id="KW-0449">Lipoprotein</keyword>
<evidence type="ECO:0008006" key="5">
    <source>
        <dbReference type="Google" id="ProtNLM"/>
    </source>
</evidence>
<dbReference type="Pfam" id="PF02321">
    <property type="entry name" value="OEP"/>
    <property type="match status" value="2"/>
</dbReference>
<dbReference type="InterPro" id="IPR010131">
    <property type="entry name" value="MdtP/NodT-like"/>
</dbReference>
<dbReference type="PANTHER" id="PTHR30203">
    <property type="entry name" value="OUTER MEMBRANE CATION EFFLUX PROTEIN"/>
    <property type="match status" value="1"/>
</dbReference>
<keyword evidence="2" id="KW-1134">Transmembrane beta strand</keyword>
<protein>
    <recommendedName>
        <fullName evidence="5">RND transporter</fullName>
    </recommendedName>
</protein>
<dbReference type="Gene3D" id="1.20.1600.10">
    <property type="entry name" value="Outer membrane efflux proteins (OEP)"/>
    <property type="match status" value="1"/>
</dbReference>
<evidence type="ECO:0000313" key="3">
    <source>
        <dbReference type="EMBL" id="BCB26662.1"/>
    </source>
</evidence>
<comment type="similarity">
    <text evidence="1 2">Belongs to the outer membrane factor (OMF) (TC 1.B.17) family.</text>
</comment>
<dbReference type="GO" id="GO:0015562">
    <property type="term" value="F:efflux transmembrane transporter activity"/>
    <property type="evidence" value="ECO:0007669"/>
    <property type="project" value="InterPro"/>
</dbReference>
<dbReference type="AlphaFoldDB" id="A0A6F8VCH5"/>
<organism evidence="3 4">
    <name type="scientific">Sulfurimicrobium lacus</name>
    <dbReference type="NCBI Taxonomy" id="2715678"/>
    <lineage>
        <taxon>Bacteria</taxon>
        <taxon>Pseudomonadati</taxon>
        <taxon>Pseudomonadota</taxon>
        <taxon>Betaproteobacteria</taxon>
        <taxon>Nitrosomonadales</taxon>
        <taxon>Sulfuricellaceae</taxon>
        <taxon>Sulfurimicrobium</taxon>
    </lineage>
</organism>
<keyword evidence="2" id="KW-0732">Signal</keyword>
<dbReference type="SUPFAM" id="SSF56954">
    <property type="entry name" value="Outer membrane efflux proteins (OEP)"/>
    <property type="match status" value="1"/>
</dbReference>
<keyword evidence="2" id="KW-0812">Transmembrane</keyword>
<sequence>MKKRPGFALPALLLALLSGCAAVGPDYAGPAMAIPGSWANAPSTHATAQDLSRWWLQFHDPLLSGLIVQSLQASPDLRSAQAKLREARARRGLAGANRFPTVSAALSETHSKSSAASAGGLTRDLYSAGFDAGWEPDVFGAARRALEAAQADLEGSEASLHNTQVSLVAEVALNYVELRAFQARLAIARDNLASQTETLELTGWRAEAGLTSSLDVEQARTNREQTRAQVPSLESSLAQAEHRLAILLGQAPGALHDKLATPTPIPAAPDSVALGIPADTLRQRPDVRVAERKLAAETARIGEATAALYPGFTLSGSIGWEALSFGALGGGDSLTRSLLGSVAATIFDGGRIRQRIEIQNAIQEQALVNYEKTVLNALEEVENALLSYANSRRREQALREAADAAHNAVLMARHRYATGITDFQKVLDTERTLLTVQDSLKTTQAESISALIRLYKALGGGWQSAAGGEITLLQQGSTS</sequence>
<feature type="signal peptide" evidence="2">
    <location>
        <begin position="1"/>
        <end position="28"/>
    </location>
</feature>
<accession>A0A6F8VCH5</accession>
<evidence type="ECO:0000313" key="4">
    <source>
        <dbReference type="Proteomes" id="UP000502260"/>
    </source>
</evidence>
<evidence type="ECO:0000256" key="1">
    <source>
        <dbReference type="ARBA" id="ARBA00007613"/>
    </source>
</evidence>
<feature type="chain" id="PRO_5026379058" description="RND transporter" evidence="2">
    <location>
        <begin position="29"/>
        <end position="479"/>
    </location>
</feature>
<dbReference type="Gene3D" id="2.20.200.10">
    <property type="entry name" value="Outer membrane efflux proteins (OEP)"/>
    <property type="match status" value="1"/>
</dbReference>
<dbReference type="Proteomes" id="UP000502260">
    <property type="component" value="Chromosome"/>
</dbReference>
<name>A0A6F8VCH5_9PROT</name>
<keyword evidence="2" id="KW-0472">Membrane</keyword>
<comment type="subcellular location">
    <subcellularLocation>
        <location evidence="2">Cell membrane</location>
        <topology evidence="2">Lipid-anchor</topology>
    </subcellularLocation>
</comment>
<keyword evidence="2" id="KW-0564">Palmitate</keyword>
<reference evidence="4" key="1">
    <citation type="submission" date="2020-03" db="EMBL/GenBank/DDBJ databases">
        <title>Complete genome sequence of sulfur-oxidizing bacterium skT11.</title>
        <authorList>
            <person name="Kanda M."/>
            <person name="Kojima H."/>
            <person name="Fukui M."/>
        </authorList>
    </citation>
    <scope>NUCLEOTIDE SEQUENCE [LARGE SCALE GENOMIC DNA]</scope>
    <source>
        <strain evidence="4">skT11</strain>
    </source>
</reference>
<proteinExistence type="inferred from homology"/>
<dbReference type="KEGG" id="slac:SKTS_15480"/>
<dbReference type="InterPro" id="IPR003423">
    <property type="entry name" value="OMP_efflux"/>
</dbReference>
<dbReference type="PROSITE" id="PS51257">
    <property type="entry name" value="PROKAR_LIPOPROTEIN"/>
    <property type="match status" value="1"/>
</dbReference>
<dbReference type="GO" id="GO:0005886">
    <property type="term" value="C:plasma membrane"/>
    <property type="evidence" value="ECO:0007669"/>
    <property type="project" value="UniProtKB-SubCell"/>
</dbReference>
<dbReference type="PANTHER" id="PTHR30203:SF25">
    <property type="entry name" value="OUTER MEMBRANE PROTEIN-RELATED"/>
    <property type="match status" value="1"/>
</dbReference>
<dbReference type="RefSeq" id="WP_173062832.1">
    <property type="nucleotide sequence ID" value="NZ_AP022853.1"/>
</dbReference>